<proteinExistence type="predicted"/>
<keyword evidence="2" id="KW-1185">Reference proteome</keyword>
<comment type="caution">
    <text evidence="1">The sequence shown here is derived from an EMBL/GenBank/DDBJ whole genome shotgun (WGS) entry which is preliminary data.</text>
</comment>
<gene>
    <name evidence="1" type="ORF">B0T21DRAFT_373122</name>
</gene>
<dbReference type="EMBL" id="JAUKTV010000012">
    <property type="protein sequence ID" value="KAK0721197.1"/>
    <property type="molecule type" value="Genomic_DNA"/>
</dbReference>
<sequence length="316" mass="34622">MAASCEQNDPFSFPTVQVNTVPERRGMHRKNDGDEIQRPDVIDDTCRGLLLQARIDRIIHGSGTTLTAEQESRKFLSTLVVFGFRFHGLSKARRFKEATITVTFQDEKNRGSSWDPTVIALWPHGDFALGKPTAVELENTRSAEAGVQLAGETLGPAGAHTTWKWEKKETFSKEDAVTMTGSIILDTTVRPHGTNNAFCLTLEEDKTSGSSIVTEFRAAVLLERKTDDVFLGAVKMDAKANFSYNFFKGLRDVAGLAPPNDPVRFQAGVQYLRPPTGHDPVYQARLSLPVEASELSADKLAEVAGILGRTVLATTA</sequence>
<protein>
    <submittedName>
        <fullName evidence="1">Uncharacterized protein</fullName>
    </submittedName>
</protein>
<dbReference type="AlphaFoldDB" id="A0AA40ASN3"/>
<reference evidence="1" key="1">
    <citation type="submission" date="2023-06" db="EMBL/GenBank/DDBJ databases">
        <title>Genome-scale phylogeny and comparative genomics of the fungal order Sordariales.</title>
        <authorList>
            <consortium name="Lawrence Berkeley National Laboratory"/>
            <person name="Hensen N."/>
            <person name="Bonometti L."/>
            <person name="Westerberg I."/>
            <person name="Brannstrom I.O."/>
            <person name="Guillou S."/>
            <person name="Cros-Aarteil S."/>
            <person name="Calhoun S."/>
            <person name="Haridas S."/>
            <person name="Kuo A."/>
            <person name="Mondo S."/>
            <person name="Pangilinan J."/>
            <person name="Riley R."/>
            <person name="Labutti K."/>
            <person name="Andreopoulos B."/>
            <person name="Lipzen A."/>
            <person name="Chen C."/>
            <person name="Yanf M."/>
            <person name="Daum C."/>
            <person name="Ng V."/>
            <person name="Clum A."/>
            <person name="Steindorff A."/>
            <person name="Ohm R."/>
            <person name="Martin F."/>
            <person name="Silar P."/>
            <person name="Natvig D."/>
            <person name="Lalanne C."/>
            <person name="Gautier V."/>
            <person name="Ament-Velasquez S.L."/>
            <person name="Kruys A."/>
            <person name="Hutchinson M.I."/>
            <person name="Powell A.J."/>
            <person name="Barry K."/>
            <person name="Miller A.N."/>
            <person name="Grigoriev I.V."/>
            <person name="Debuchy R."/>
            <person name="Gladieux P."/>
            <person name="Thoren M.H."/>
            <person name="Johannesson H."/>
        </authorList>
    </citation>
    <scope>NUCLEOTIDE SEQUENCE</scope>
    <source>
        <strain evidence="1">CBS 540.89</strain>
    </source>
</reference>
<evidence type="ECO:0000313" key="2">
    <source>
        <dbReference type="Proteomes" id="UP001172159"/>
    </source>
</evidence>
<evidence type="ECO:0000313" key="1">
    <source>
        <dbReference type="EMBL" id="KAK0721197.1"/>
    </source>
</evidence>
<organism evidence="1 2">
    <name type="scientific">Apiosordaria backusii</name>
    <dbReference type="NCBI Taxonomy" id="314023"/>
    <lineage>
        <taxon>Eukaryota</taxon>
        <taxon>Fungi</taxon>
        <taxon>Dikarya</taxon>
        <taxon>Ascomycota</taxon>
        <taxon>Pezizomycotina</taxon>
        <taxon>Sordariomycetes</taxon>
        <taxon>Sordariomycetidae</taxon>
        <taxon>Sordariales</taxon>
        <taxon>Lasiosphaeriaceae</taxon>
        <taxon>Apiosordaria</taxon>
    </lineage>
</organism>
<accession>A0AA40ASN3</accession>
<dbReference type="Proteomes" id="UP001172159">
    <property type="component" value="Unassembled WGS sequence"/>
</dbReference>
<name>A0AA40ASN3_9PEZI</name>